<evidence type="ECO:0000256" key="2">
    <source>
        <dbReference type="ARBA" id="ARBA00023109"/>
    </source>
</evidence>
<dbReference type="InterPro" id="IPR043502">
    <property type="entry name" value="DNA/RNA_pol_sf"/>
</dbReference>
<dbReference type="Gene3D" id="3.30.70.370">
    <property type="match status" value="1"/>
</dbReference>
<dbReference type="Pfam" id="PF00476">
    <property type="entry name" value="DNA_pol_A"/>
    <property type="match status" value="1"/>
</dbReference>
<dbReference type="PANTHER" id="PTHR10133:SF27">
    <property type="entry name" value="DNA POLYMERASE NU"/>
    <property type="match status" value="1"/>
</dbReference>
<dbReference type="InterPro" id="IPR002298">
    <property type="entry name" value="DNA_polymerase_A"/>
</dbReference>
<dbReference type="GO" id="GO:0003887">
    <property type="term" value="F:DNA-directed DNA polymerase activity"/>
    <property type="evidence" value="ECO:0007669"/>
    <property type="project" value="InterPro"/>
</dbReference>
<protein>
    <submittedName>
        <fullName evidence="4">DNA polymerase</fullName>
    </submittedName>
</protein>
<dbReference type="GO" id="GO:0006302">
    <property type="term" value="P:double-strand break repair"/>
    <property type="evidence" value="ECO:0007669"/>
    <property type="project" value="TreeGrafter"/>
</dbReference>
<keyword evidence="2" id="KW-1194">Viral DNA replication</keyword>
<dbReference type="InterPro" id="IPR001098">
    <property type="entry name" value="DNA-dir_DNA_pol_A_palm_dom"/>
</dbReference>
<dbReference type="PANTHER" id="PTHR10133">
    <property type="entry name" value="DNA POLYMERASE I"/>
    <property type="match status" value="1"/>
</dbReference>
<reference evidence="4" key="1">
    <citation type="submission" date="2022-10" db="EMBL/GenBank/DDBJ databases">
        <authorList>
            <person name="Meaden S."/>
        </authorList>
    </citation>
    <scope>NUCLEOTIDE SEQUENCE</scope>
</reference>
<evidence type="ECO:0000259" key="3">
    <source>
        <dbReference type="SMART" id="SM00482"/>
    </source>
</evidence>
<dbReference type="SUPFAM" id="SSF56672">
    <property type="entry name" value="DNA/RNA polymerases"/>
    <property type="match status" value="1"/>
</dbReference>
<gene>
    <name evidence="4" type="ORF">VAC51_00038</name>
</gene>
<evidence type="ECO:0000256" key="1">
    <source>
        <dbReference type="ARBA" id="ARBA00022705"/>
    </source>
</evidence>
<dbReference type="SMART" id="SM00482">
    <property type="entry name" value="POLAc"/>
    <property type="match status" value="1"/>
</dbReference>
<evidence type="ECO:0000313" key="4">
    <source>
        <dbReference type="EMBL" id="CAI3971378.1"/>
    </source>
</evidence>
<proteinExistence type="predicted"/>
<feature type="domain" description="DNA-directed DNA polymerase family A palm" evidence="3">
    <location>
        <begin position="493"/>
        <end position="777"/>
    </location>
</feature>
<accession>A0A9N6ZGE8</accession>
<dbReference type="Gene3D" id="1.10.150.20">
    <property type="entry name" value="5' to 3' exonuclease, C-terminal subdomain"/>
    <property type="match status" value="1"/>
</dbReference>
<name>A0A9N6ZGE8_9CAUD</name>
<sequence>MSRIMFWDIETENHGYFGATASPRHPDNYVVLNGWACDTQPYDGPIEYIYNENKEQAASRPWLVIPEDVWLIVMHNAPFEMDWCLHQQREEITKFLKRGGRIFCTAYGHYLLSNQRDTYPSLNETAPLYGGQHKVDGVKALWEAGKLTSEIDPALLLEYLISPTQGDVANTRTMFYGQYAQLVERGMWDMALERMEGMVFDCYCMDAGLFVDKEVAERQRQEGEARLAVLRDSFREYRKFLPTEVVFKESSDFHMSAWLFGGPIKYRHKVPRFLNGKPVMVKQDVVYWIQPDGSEVPLPVVDEKIQLNIGGTLTWVTPSVAAEQYALVFKTYKAGKNKGLIKVDRIDSNEQALVYEETTFQMPAFVDLSLLSEQVREEFLRDAVGKRKLADDTPVYSTGKDTLDFLVKRKEFGEAASIMLTNLAEFNKVDKDMGTYYLRQEYDDEGNVTKQSGMLQFLTPLSIVHHMLNSTSTATTRKSSNRPNFQNLPRGDTSGVKAMFVSRFDDIGWLEWALDAGRIDKAFFDECMENLLAKITNGFIVEEDYTALEVVTLAAFSQDKSLMQALLDGTDMHCLRLSKKLNESYESVLKKCKDETHPDHAAYSKMRTDIKPPSFAYQYGATAMGISFSTGMALEEAEQFIANEKALFPGVEAWYINDVFTQVENSKTMHREQMDDGSWSVYGRGTWKSPAGTSYEFRQYPKTVTTWVQGRRTRTVEMQFKPTQMRNYPIQGESGFFVQGICGLVIRWLIANDFFGGRVYVINTVHDAIYLDCHRSVLDQVCAGVKQIMESLPQYFSAKYGYTLNIPFPAAAEFGTNMKSKTHWFPGVLETLNKEKA</sequence>
<dbReference type="EMBL" id="OX359471">
    <property type="protein sequence ID" value="CAI3971378.1"/>
    <property type="molecule type" value="Genomic_DNA"/>
</dbReference>
<organism evidence="4">
    <name type="scientific">Variovorax phage VAC_51</name>
    <dbReference type="NCBI Taxonomy" id="2985242"/>
    <lineage>
        <taxon>Viruses</taxon>
        <taxon>Duplodnaviria</taxon>
        <taxon>Heunggongvirae</taxon>
        <taxon>Uroviricota</taxon>
        <taxon>Caudoviricetes</taxon>
        <taxon>Autographivirales</taxon>
        <taxon>Autoscriptoviridae</taxon>
        <taxon>Trelivelvirus</taxon>
        <taxon>Trelivelvirus VAC51</taxon>
    </lineage>
</organism>
<dbReference type="GO" id="GO:0003677">
    <property type="term" value="F:DNA binding"/>
    <property type="evidence" value="ECO:0007669"/>
    <property type="project" value="InterPro"/>
</dbReference>
<keyword evidence="1" id="KW-0235">DNA replication</keyword>
<dbReference type="GO" id="GO:0006261">
    <property type="term" value="P:DNA-templated DNA replication"/>
    <property type="evidence" value="ECO:0007669"/>
    <property type="project" value="InterPro"/>
</dbReference>